<dbReference type="EMBL" id="CP036433">
    <property type="protein sequence ID" value="QDU97725.1"/>
    <property type="molecule type" value="Genomic_DNA"/>
</dbReference>
<dbReference type="Proteomes" id="UP000317648">
    <property type="component" value="Chromosome"/>
</dbReference>
<protein>
    <submittedName>
        <fullName evidence="1">Uncharacterized protein</fullName>
    </submittedName>
</protein>
<name>A0A518E0W3_9BACT</name>
<gene>
    <name evidence="1" type="ORF">Pla8534_55790</name>
</gene>
<evidence type="ECO:0000313" key="2">
    <source>
        <dbReference type="Proteomes" id="UP000317648"/>
    </source>
</evidence>
<dbReference type="AlphaFoldDB" id="A0A518E0W3"/>
<evidence type="ECO:0000313" key="1">
    <source>
        <dbReference type="EMBL" id="QDU97725.1"/>
    </source>
</evidence>
<dbReference type="KEGG" id="lcre:Pla8534_55790"/>
<reference evidence="1 2" key="1">
    <citation type="submission" date="2019-02" db="EMBL/GenBank/DDBJ databases">
        <title>Deep-cultivation of Planctomycetes and their phenomic and genomic characterization uncovers novel biology.</title>
        <authorList>
            <person name="Wiegand S."/>
            <person name="Jogler M."/>
            <person name="Boedeker C."/>
            <person name="Pinto D."/>
            <person name="Vollmers J."/>
            <person name="Rivas-Marin E."/>
            <person name="Kohn T."/>
            <person name="Peeters S.H."/>
            <person name="Heuer A."/>
            <person name="Rast P."/>
            <person name="Oberbeckmann S."/>
            <person name="Bunk B."/>
            <person name="Jeske O."/>
            <person name="Meyerdierks A."/>
            <person name="Storesund J.E."/>
            <person name="Kallscheuer N."/>
            <person name="Luecker S."/>
            <person name="Lage O.M."/>
            <person name="Pohl T."/>
            <person name="Merkel B.J."/>
            <person name="Hornburger P."/>
            <person name="Mueller R.-W."/>
            <person name="Bruemmer F."/>
            <person name="Labrenz M."/>
            <person name="Spormann A.M."/>
            <person name="Op den Camp H."/>
            <person name="Overmann J."/>
            <person name="Amann R."/>
            <person name="Jetten M.S.M."/>
            <person name="Mascher T."/>
            <person name="Medema M.H."/>
            <person name="Devos D.P."/>
            <person name="Kaster A.-K."/>
            <person name="Ovreas L."/>
            <person name="Rohde M."/>
            <person name="Galperin M.Y."/>
            <person name="Jogler C."/>
        </authorList>
    </citation>
    <scope>NUCLEOTIDE SEQUENCE [LARGE SCALE GENOMIC DNA]</scope>
    <source>
        <strain evidence="1 2">Pla85_3_4</strain>
    </source>
</reference>
<proteinExistence type="predicted"/>
<sequence length="200" mass="21332">MNVASYFENASHVGAPEEAARFAASYGDRQDEWWRACPCGSWLIWVAGNCGVDPALLVAAACDCARQSLVYLPPGETRPESVIAVAESWIRERATVDECRQAGDSIGAIQRDIGDRLQDASLAPIPGIFPAAAMMAAAAAEMPAMAAAFSGDPTLCANFASQAAARAAAAARFAVDDQEWWAMQARCAERVRRRIPELIG</sequence>
<dbReference type="RefSeq" id="WP_145056484.1">
    <property type="nucleotide sequence ID" value="NZ_CP036433.1"/>
</dbReference>
<keyword evidence="2" id="KW-1185">Reference proteome</keyword>
<accession>A0A518E0W3</accession>
<organism evidence="1 2">
    <name type="scientific">Lignipirellula cremea</name>
    <dbReference type="NCBI Taxonomy" id="2528010"/>
    <lineage>
        <taxon>Bacteria</taxon>
        <taxon>Pseudomonadati</taxon>
        <taxon>Planctomycetota</taxon>
        <taxon>Planctomycetia</taxon>
        <taxon>Pirellulales</taxon>
        <taxon>Pirellulaceae</taxon>
        <taxon>Lignipirellula</taxon>
    </lineage>
</organism>